<gene>
    <name evidence="1" type="ORF">OLC1_LOCUS9612</name>
</gene>
<reference evidence="1" key="1">
    <citation type="submission" date="2023-03" db="EMBL/GenBank/DDBJ databases">
        <authorList>
            <person name="Julca I."/>
        </authorList>
    </citation>
    <scope>NUCLEOTIDE SEQUENCE</scope>
</reference>
<dbReference type="Proteomes" id="UP001161247">
    <property type="component" value="Chromosome 3"/>
</dbReference>
<evidence type="ECO:0000313" key="2">
    <source>
        <dbReference type="Proteomes" id="UP001161247"/>
    </source>
</evidence>
<accession>A0AAV1CVD8</accession>
<organism evidence="1 2">
    <name type="scientific">Oldenlandia corymbosa var. corymbosa</name>
    <dbReference type="NCBI Taxonomy" id="529605"/>
    <lineage>
        <taxon>Eukaryota</taxon>
        <taxon>Viridiplantae</taxon>
        <taxon>Streptophyta</taxon>
        <taxon>Embryophyta</taxon>
        <taxon>Tracheophyta</taxon>
        <taxon>Spermatophyta</taxon>
        <taxon>Magnoliopsida</taxon>
        <taxon>eudicotyledons</taxon>
        <taxon>Gunneridae</taxon>
        <taxon>Pentapetalae</taxon>
        <taxon>asterids</taxon>
        <taxon>lamiids</taxon>
        <taxon>Gentianales</taxon>
        <taxon>Rubiaceae</taxon>
        <taxon>Rubioideae</taxon>
        <taxon>Spermacoceae</taxon>
        <taxon>Hedyotis-Oldenlandia complex</taxon>
        <taxon>Oldenlandia</taxon>
    </lineage>
</organism>
<sequence>MAIVHNQGPKTERVRRKEEILFTKFQQKFKRLGHQTNPAIEARIKEGLSELISVLGTPFLVDPSFKAQQKRRFNTAIRENIQHPYPKSDVGDRSVLEVQGNKVGVFDDPETKDSAAKFNYIGSEFEDWNLEGLFNFDDLDVGNSSAMFLDKYSIDNTSDTTKYSRDEIFNLSLPKEVCKAFGGPIKMIIVFI</sequence>
<dbReference type="AlphaFoldDB" id="A0AAV1CVD8"/>
<name>A0AAV1CVD8_OLDCO</name>
<protein>
    <submittedName>
        <fullName evidence="1">OLC1v1036486C1</fullName>
    </submittedName>
</protein>
<dbReference type="EMBL" id="OX459120">
    <property type="protein sequence ID" value="CAI9099634.1"/>
    <property type="molecule type" value="Genomic_DNA"/>
</dbReference>
<evidence type="ECO:0000313" key="1">
    <source>
        <dbReference type="EMBL" id="CAI9099634.1"/>
    </source>
</evidence>
<keyword evidence="2" id="KW-1185">Reference proteome</keyword>
<proteinExistence type="predicted"/>